<gene>
    <name evidence="1" type="ORF">SYN_01541</name>
</gene>
<dbReference type="HOGENOM" id="CLU_2756373_0_0_7"/>
<dbReference type="KEGG" id="sat:SYN_01541"/>
<accession>Q2LVI5</accession>
<name>Q2LVI5_SYNAS</name>
<sequence length="70" mass="7861">MILQANSLVVPEPVIDFIISGDEEMREVIRQLIDHAGCGAELAVYGFRFALTKPFAFFHEPEKAFTHALI</sequence>
<organism evidence="1 2">
    <name type="scientific">Syntrophus aciditrophicus (strain SB)</name>
    <dbReference type="NCBI Taxonomy" id="56780"/>
    <lineage>
        <taxon>Bacteria</taxon>
        <taxon>Pseudomonadati</taxon>
        <taxon>Thermodesulfobacteriota</taxon>
        <taxon>Syntrophia</taxon>
        <taxon>Syntrophales</taxon>
        <taxon>Syntrophaceae</taxon>
        <taxon>Syntrophus</taxon>
    </lineage>
</organism>
<evidence type="ECO:0000313" key="1">
    <source>
        <dbReference type="EMBL" id="ABC78099.1"/>
    </source>
</evidence>
<dbReference type="EMBL" id="CP000252">
    <property type="protein sequence ID" value="ABC78099.1"/>
    <property type="molecule type" value="Genomic_DNA"/>
</dbReference>
<dbReference type="InParanoid" id="Q2LVI5"/>
<keyword evidence="2" id="KW-1185">Reference proteome</keyword>
<proteinExistence type="predicted"/>
<dbReference type="AlphaFoldDB" id="Q2LVI5"/>
<dbReference type="Proteomes" id="UP000001933">
    <property type="component" value="Chromosome"/>
</dbReference>
<evidence type="ECO:0000313" key="2">
    <source>
        <dbReference type="Proteomes" id="UP000001933"/>
    </source>
</evidence>
<reference evidence="1 2" key="1">
    <citation type="journal article" date="2007" name="Proc. Natl. Acad. Sci. U.S.A.">
        <title>The genome of Syntrophus aciditrophicus: life at the thermodynamic limit of microbial growth.</title>
        <authorList>
            <person name="McInerney M.J."/>
            <person name="Rohlin L."/>
            <person name="Mouttaki H."/>
            <person name="Kim U."/>
            <person name="Krupp R.S."/>
            <person name="Rios-Hernandez L."/>
            <person name="Sieber J."/>
            <person name="Struchtemeyer C.G."/>
            <person name="Bhattacharyya A."/>
            <person name="Campbell J.W."/>
            <person name="Gunsalus R.P."/>
        </authorList>
    </citation>
    <scope>NUCLEOTIDE SEQUENCE [LARGE SCALE GENOMIC DNA]</scope>
    <source>
        <strain evidence="1 2">SB</strain>
    </source>
</reference>
<protein>
    <submittedName>
        <fullName evidence="1">Hypothetical cytosolic protein</fullName>
    </submittedName>
</protein>